<reference evidence="2 3" key="1">
    <citation type="submission" date="2024-02" db="EMBL/GenBank/DDBJ databases">
        <authorList>
            <person name="Chen Y."/>
            <person name="Shah S."/>
            <person name="Dougan E. K."/>
            <person name="Thang M."/>
            <person name="Chan C."/>
        </authorList>
    </citation>
    <scope>NUCLEOTIDE SEQUENCE [LARGE SCALE GENOMIC DNA]</scope>
</reference>
<feature type="compositionally biased region" description="Basic and acidic residues" evidence="1">
    <location>
        <begin position="9"/>
        <end position="28"/>
    </location>
</feature>
<proteinExistence type="predicted"/>
<evidence type="ECO:0000313" key="3">
    <source>
        <dbReference type="Proteomes" id="UP001642464"/>
    </source>
</evidence>
<evidence type="ECO:0000256" key="1">
    <source>
        <dbReference type="SAM" id="MobiDB-lite"/>
    </source>
</evidence>
<organism evidence="2 3">
    <name type="scientific">Durusdinium trenchii</name>
    <dbReference type="NCBI Taxonomy" id="1381693"/>
    <lineage>
        <taxon>Eukaryota</taxon>
        <taxon>Sar</taxon>
        <taxon>Alveolata</taxon>
        <taxon>Dinophyceae</taxon>
        <taxon>Suessiales</taxon>
        <taxon>Symbiodiniaceae</taxon>
        <taxon>Durusdinium</taxon>
    </lineage>
</organism>
<gene>
    <name evidence="2" type="ORF">SCF082_LOCUS2874</name>
</gene>
<sequence length="362" mass="40479">MESVSPTPEEPRERTSGASEDAKGKDGSKAGSKPKSRVRLVECGPLVGAQTRPSGRAGTHLQWASTPTGQWVRVFSTTAIAPNRQRDKSRVENSLGLAEFGDAWTEFYSSINGLPVARGYDRIVYGDHGPYVEFSSHQLCWSTFPVFVEKPEMSFFDEYYTLEGSTMLYAQKRTVVNKPNPPCGPWSAQNNRPEGYANYLIGKFYLACEPNVITISRPSSKKKRRGKPKECNDEDGHVLESTEVDAPEEEFCEEGQAFEGHWAGEPWTQEASWMQPSPWLQEEWTQTACQEDLQGAWTDGDWWGAWPMAGEVFPEAEQADCTHYGQYSYCQPNAENDWQETYAGSSCAVSDGESSEKALREA</sequence>
<evidence type="ECO:0000313" key="2">
    <source>
        <dbReference type="EMBL" id="CAK8991945.1"/>
    </source>
</evidence>
<name>A0ABP0HNZ4_9DINO</name>
<accession>A0ABP0HNZ4</accession>
<keyword evidence="3" id="KW-1185">Reference proteome</keyword>
<dbReference type="Proteomes" id="UP001642464">
    <property type="component" value="Unassembled WGS sequence"/>
</dbReference>
<dbReference type="EMBL" id="CAXAMM010001436">
    <property type="protein sequence ID" value="CAK8991945.1"/>
    <property type="molecule type" value="Genomic_DNA"/>
</dbReference>
<feature type="region of interest" description="Disordered" evidence="1">
    <location>
        <begin position="1"/>
        <end position="39"/>
    </location>
</feature>
<comment type="caution">
    <text evidence="2">The sequence shown here is derived from an EMBL/GenBank/DDBJ whole genome shotgun (WGS) entry which is preliminary data.</text>
</comment>
<protein>
    <submittedName>
        <fullName evidence="2">Polyphosphoinositide phosphatase</fullName>
    </submittedName>
</protein>